<feature type="compositionally biased region" description="Polar residues" evidence="4">
    <location>
        <begin position="374"/>
        <end position="403"/>
    </location>
</feature>
<dbReference type="PANTHER" id="PTHR21567:SF9">
    <property type="entry name" value="CLIP-ASSOCIATING PROTEIN"/>
    <property type="match status" value="1"/>
</dbReference>
<dbReference type="InterPro" id="IPR011989">
    <property type="entry name" value="ARM-like"/>
</dbReference>
<dbReference type="InterPro" id="IPR021133">
    <property type="entry name" value="HEAT_type_2"/>
</dbReference>
<comment type="subcellular location">
    <subcellularLocation>
        <location evidence="1">Cytoplasm</location>
        <location evidence="1">Cytoskeleton</location>
    </subcellularLocation>
</comment>
<accession>A0A9W6TXS9</accession>
<dbReference type="EMBL" id="BSXW01000430">
    <property type="protein sequence ID" value="GMF22063.1"/>
    <property type="molecule type" value="Genomic_DNA"/>
</dbReference>
<dbReference type="GO" id="GO:0000278">
    <property type="term" value="P:mitotic cell cycle"/>
    <property type="evidence" value="ECO:0007669"/>
    <property type="project" value="UniProtKB-ARBA"/>
</dbReference>
<feature type="region of interest" description="Disordered" evidence="4">
    <location>
        <begin position="735"/>
        <end position="802"/>
    </location>
</feature>
<comment type="caution">
    <text evidence="6">The sequence shown here is derived from an EMBL/GenBank/DDBJ whole genome shotgun (WGS) entry which is preliminary data.</text>
</comment>
<dbReference type="GO" id="GO:0031110">
    <property type="term" value="P:regulation of microtubule polymerization or depolymerization"/>
    <property type="evidence" value="ECO:0007669"/>
    <property type="project" value="UniProtKB-ARBA"/>
</dbReference>
<feature type="repeat" description="HEAT" evidence="3">
    <location>
        <begin position="582"/>
        <end position="620"/>
    </location>
</feature>
<dbReference type="Proteomes" id="UP001165083">
    <property type="component" value="Unassembled WGS sequence"/>
</dbReference>
<name>A0A9W6TXS9_9STRA</name>
<keyword evidence="2" id="KW-0206">Cytoskeleton</keyword>
<dbReference type="SUPFAM" id="SSF48371">
    <property type="entry name" value="ARM repeat"/>
    <property type="match status" value="1"/>
</dbReference>
<dbReference type="Pfam" id="PF12348">
    <property type="entry name" value="CLASP_N"/>
    <property type="match status" value="1"/>
</dbReference>
<protein>
    <submittedName>
        <fullName evidence="6">Unnamed protein product</fullName>
    </submittedName>
</protein>
<organism evidence="6 7">
    <name type="scientific">Phytophthora lilii</name>
    <dbReference type="NCBI Taxonomy" id="2077276"/>
    <lineage>
        <taxon>Eukaryota</taxon>
        <taxon>Sar</taxon>
        <taxon>Stramenopiles</taxon>
        <taxon>Oomycota</taxon>
        <taxon>Peronosporomycetes</taxon>
        <taxon>Peronosporales</taxon>
        <taxon>Peronosporaceae</taxon>
        <taxon>Phytophthora</taxon>
    </lineage>
</organism>
<proteinExistence type="predicted"/>
<dbReference type="InterPro" id="IPR016024">
    <property type="entry name" value="ARM-type_fold"/>
</dbReference>
<sequence length="1078" mass="117445">MPDKTRGVIKKITSSLITSRISIQIECSAAVSADGDRSPSQVSSTSSKVIQDLSATTSSGFGDGDISEKEIQKQLELIFDKLQLDNNWDKRVDGLKMLQKLAKRCGKASNSGIALPCLSQGLRPIRERLCQQVNDLRSSVSREACQTIQTLANTLRDEFNSHAEICLGNLLKATYVTIQVISTAADTTIRSMIESTSNGYSRVIPSLNDCILKDEAKGVFARLDRSTQKNLKDDPSKFSAKAARHSEFSSMNAPASQGAEVSRSALRTTSSTQPPITAPAALNSVTFSDEQPSVFGSEESAPAKLPRRVLGGNSTSGGIDTGEENMQSSRMLSQGPMRVGLATRGKVPSSKDKSATSIEKKKSGAAGPLRVWNAQKSSQTTTAENLYTSRQEPSTASFHTSSQTLVSKAQRVQLAAEIEAADPMEIDSEPSGPKRLPLVSMPSPTASNASSSRTNNSSRGDSSDSRSKSARTAPVKPSERPKVAPPPVLDQLEEALQNIESRSWSTRLESAEYIGRVLHKRLDQIGNGASGDHKVDGRILIAFIKHLSDAHYRVSQGVLKNFLPLLKLSNDSQRLVPHLKNVLPKLFQKFIDTKESIRVVAKENLEYIASTVDSSTLAALVISMLGDGSNMKVKAAMCHYLRELLPGAEGYMKHGTNNSHMRSFLLKIALLMDSDVPVSVSSACGELVSIAAQLYGPEMEIALGLLPPSKRLVVAKMLKAKKIVLNFTNSARPPISSLSAASHSARSGDGDNGVQEMEPAAPKPERSRKRPESPSLTSSTASQQNSQKRINTATQAVSRKDNQRVDVVRISATPDEPVNKGALSGKVVLSTSLRASYSDDTDNPDIQLDDLLLLLEQNNVSEAEVKHVLYKTVHFIETGSTETWDRCFGRLLLLLLDAATDKDVYALKVLQRLVEVQSSRAQMFFELLLQRLIDAIGDQVDVRILHDLVSFTSDQQQTLSTLTSLVSRVDLPALQVVLRLVKVCLQSCERSAQDAAFLRKHDVADRLMSVLTRCLDNSSSSVRKCAVDCLVAFHFATKEDSSIVPKYLAAELDDTRRRLVEIFIDRAKMERHHVSLTS</sequence>
<feature type="compositionally biased region" description="Low complexity" evidence="4">
    <location>
        <begin position="440"/>
        <end position="460"/>
    </location>
</feature>
<evidence type="ECO:0000259" key="5">
    <source>
        <dbReference type="Pfam" id="PF12348"/>
    </source>
</evidence>
<evidence type="ECO:0000256" key="1">
    <source>
        <dbReference type="ARBA" id="ARBA00004245"/>
    </source>
</evidence>
<keyword evidence="7" id="KW-1185">Reference proteome</keyword>
<keyword evidence="2" id="KW-0963">Cytoplasm</keyword>
<dbReference type="GO" id="GO:1902903">
    <property type="term" value="P:regulation of supramolecular fiber organization"/>
    <property type="evidence" value="ECO:0007669"/>
    <property type="project" value="UniProtKB-ARBA"/>
</dbReference>
<dbReference type="PANTHER" id="PTHR21567">
    <property type="entry name" value="CLASP"/>
    <property type="match status" value="1"/>
</dbReference>
<dbReference type="Gene3D" id="1.25.10.10">
    <property type="entry name" value="Leucine-rich Repeat Variant"/>
    <property type="match status" value="3"/>
</dbReference>
<evidence type="ECO:0000313" key="6">
    <source>
        <dbReference type="EMBL" id="GMF22063.1"/>
    </source>
</evidence>
<reference evidence="6" key="1">
    <citation type="submission" date="2023-04" db="EMBL/GenBank/DDBJ databases">
        <title>Phytophthora lilii NBRC 32176.</title>
        <authorList>
            <person name="Ichikawa N."/>
            <person name="Sato H."/>
            <person name="Tonouchi N."/>
        </authorList>
    </citation>
    <scope>NUCLEOTIDE SEQUENCE</scope>
    <source>
        <strain evidence="6">NBRC 32176</strain>
    </source>
</reference>
<dbReference type="GO" id="GO:0008017">
    <property type="term" value="F:microtubule binding"/>
    <property type="evidence" value="ECO:0007669"/>
    <property type="project" value="TreeGrafter"/>
</dbReference>
<dbReference type="PROSITE" id="PS50077">
    <property type="entry name" value="HEAT_REPEAT"/>
    <property type="match status" value="1"/>
</dbReference>
<gene>
    <name evidence="6" type="ORF">Plil01_000875100</name>
</gene>
<evidence type="ECO:0000256" key="3">
    <source>
        <dbReference type="PROSITE-ProRule" id="PRU00103"/>
    </source>
</evidence>
<evidence type="ECO:0000256" key="2">
    <source>
        <dbReference type="ARBA" id="ARBA00023212"/>
    </source>
</evidence>
<feature type="region of interest" description="Disordered" evidence="4">
    <location>
        <begin position="229"/>
        <end position="403"/>
    </location>
</feature>
<dbReference type="GO" id="GO:0005881">
    <property type="term" value="C:cytoplasmic microtubule"/>
    <property type="evidence" value="ECO:0007669"/>
    <property type="project" value="TreeGrafter"/>
</dbReference>
<feature type="compositionally biased region" description="Polar residues" evidence="4">
    <location>
        <begin position="312"/>
        <end position="332"/>
    </location>
</feature>
<feature type="compositionally biased region" description="Low complexity" evidence="4">
    <location>
        <begin position="736"/>
        <end position="747"/>
    </location>
</feature>
<dbReference type="InterPro" id="IPR024395">
    <property type="entry name" value="CLASP_N_dom"/>
</dbReference>
<feature type="compositionally biased region" description="Acidic residues" evidence="4">
    <location>
        <begin position="419"/>
        <end position="428"/>
    </location>
</feature>
<feature type="compositionally biased region" description="Polar residues" evidence="4">
    <location>
        <begin position="774"/>
        <end position="797"/>
    </location>
</feature>
<evidence type="ECO:0000313" key="7">
    <source>
        <dbReference type="Proteomes" id="UP001165083"/>
    </source>
</evidence>
<feature type="region of interest" description="Disordered" evidence="4">
    <location>
        <begin position="419"/>
        <end position="488"/>
    </location>
</feature>
<evidence type="ECO:0000256" key="4">
    <source>
        <dbReference type="SAM" id="MobiDB-lite"/>
    </source>
</evidence>
<feature type="compositionally biased region" description="Polar residues" evidence="4">
    <location>
        <begin position="265"/>
        <end position="275"/>
    </location>
</feature>
<feature type="domain" description="CLASP N-terminal" evidence="5">
    <location>
        <begin position="74"/>
        <end position="197"/>
    </location>
</feature>
<dbReference type="GO" id="GO:0000226">
    <property type="term" value="P:microtubule cytoskeleton organization"/>
    <property type="evidence" value="ECO:0007669"/>
    <property type="project" value="UniProtKB-ARBA"/>
</dbReference>
<dbReference type="OrthoDB" id="46159at2759"/>
<dbReference type="AlphaFoldDB" id="A0A9W6TXS9"/>
<dbReference type="GO" id="GO:0005819">
    <property type="term" value="C:spindle"/>
    <property type="evidence" value="ECO:0007669"/>
    <property type="project" value="UniProtKB-ARBA"/>
</dbReference>
<feature type="compositionally biased region" description="Basic and acidic residues" evidence="4">
    <location>
        <begin position="349"/>
        <end position="362"/>
    </location>
</feature>